<accession>A0A2B5CD97</accession>
<dbReference type="AlphaFoldDB" id="A0A2B5CD97"/>
<evidence type="ECO:0008006" key="3">
    <source>
        <dbReference type="Google" id="ProtNLM"/>
    </source>
</evidence>
<comment type="caution">
    <text evidence="1">The sequence shown here is derived from an EMBL/GenBank/DDBJ whole genome shotgun (WGS) entry which is preliminary data.</text>
</comment>
<organism evidence="1 2">
    <name type="scientific">Bacillus toyonensis</name>
    <dbReference type="NCBI Taxonomy" id="155322"/>
    <lineage>
        <taxon>Bacteria</taxon>
        <taxon>Bacillati</taxon>
        <taxon>Bacillota</taxon>
        <taxon>Bacilli</taxon>
        <taxon>Bacillales</taxon>
        <taxon>Bacillaceae</taxon>
        <taxon>Bacillus</taxon>
        <taxon>Bacillus cereus group</taxon>
    </lineage>
</organism>
<evidence type="ECO:0000313" key="1">
    <source>
        <dbReference type="EMBL" id="PGG92203.1"/>
    </source>
</evidence>
<name>A0A2B5CD97_9BACI</name>
<dbReference type="Proteomes" id="UP000225320">
    <property type="component" value="Unassembled WGS sequence"/>
</dbReference>
<sequence length="49" mass="5607">MILLYICFGLSAVFNLIMELKKPQKNQFLILVDSLILLGAFFLVDSIFI</sequence>
<gene>
    <name evidence="1" type="ORF">CON73_14320</name>
</gene>
<proteinExistence type="predicted"/>
<evidence type="ECO:0000313" key="2">
    <source>
        <dbReference type="Proteomes" id="UP000225320"/>
    </source>
</evidence>
<reference evidence="1 2" key="1">
    <citation type="submission" date="2017-09" db="EMBL/GenBank/DDBJ databases">
        <title>Large-scale bioinformatics analysis of Bacillus genomes uncovers conserved roles of natural products in bacterial physiology.</title>
        <authorList>
            <consortium name="Agbiome Team Llc"/>
            <person name="Bleich R.M."/>
            <person name="Grubbs K.J."/>
            <person name="Santa Maria K.C."/>
            <person name="Allen S.E."/>
            <person name="Farag S."/>
            <person name="Shank E.A."/>
            <person name="Bowers A."/>
        </authorList>
    </citation>
    <scope>NUCLEOTIDE SEQUENCE [LARGE SCALE GENOMIC DNA]</scope>
    <source>
        <strain evidence="1 2">AFS094862</strain>
    </source>
</reference>
<protein>
    <recommendedName>
        <fullName evidence="3">Amino acid transporter</fullName>
    </recommendedName>
</protein>
<dbReference type="EMBL" id="NVOI01000045">
    <property type="protein sequence ID" value="PGG92203.1"/>
    <property type="molecule type" value="Genomic_DNA"/>
</dbReference>